<dbReference type="GO" id="GO:0005829">
    <property type="term" value="C:cytosol"/>
    <property type="evidence" value="ECO:0007669"/>
    <property type="project" value="TreeGrafter"/>
</dbReference>
<dbReference type="EMBL" id="CBXV010000006">
    <property type="protein sequence ID" value="CDM65666.1"/>
    <property type="molecule type" value="Genomic_DNA"/>
</dbReference>
<keyword evidence="10" id="KW-0012">Acyltransferase</keyword>
<evidence type="ECO:0000256" key="1">
    <source>
        <dbReference type="ARBA" id="ARBA00004751"/>
    </source>
</evidence>
<dbReference type="PANTHER" id="PTHR11739:SF4">
    <property type="entry name" value="CITRATE SYNTHASE, PEROXISOMAL"/>
    <property type="match status" value="1"/>
</dbReference>
<dbReference type="InterPro" id="IPR011278">
    <property type="entry name" value="2-MeCitrate/Citrate_synth_II"/>
</dbReference>
<comment type="catalytic activity">
    <reaction evidence="6">
        <text>oxaloacetate + acetyl-CoA + H2O = citrate + CoA + H(+)</text>
        <dbReference type="Rhea" id="RHEA:16845"/>
        <dbReference type="ChEBI" id="CHEBI:15377"/>
        <dbReference type="ChEBI" id="CHEBI:15378"/>
        <dbReference type="ChEBI" id="CHEBI:16452"/>
        <dbReference type="ChEBI" id="CHEBI:16947"/>
        <dbReference type="ChEBI" id="CHEBI:57287"/>
        <dbReference type="ChEBI" id="CHEBI:57288"/>
        <dbReference type="EC" id="2.3.3.16"/>
    </reaction>
</comment>
<evidence type="ECO:0000256" key="5">
    <source>
        <dbReference type="ARBA" id="ARBA00049052"/>
    </source>
</evidence>
<dbReference type="FunFam" id="1.10.230.10:FF:000003">
    <property type="entry name" value="Citrate synthase"/>
    <property type="match status" value="1"/>
</dbReference>
<dbReference type="Gene3D" id="1.10.230.10">
    <property type="entry name" value="Cytochrome P450-Terp, domain 2"/>
    <property type="match status" value="1"/>
</dbReference>
<keyword evidence="3" id="KW-0816">Tricarboxylic acid cycle</keyword>
<dbReference type="InterPro" id="IPR016142">
    <property type="entry name" value="Citrate_synth-like_lrg_a-sub"/>
</dbReference>
<reference evidence="10 11" key="1">
    <citation type="submission" date="2013-12" db="EMBL/GenBank/DDBJ databases">
        <authorList>
            <person name="Stott M."/>
        </authorList>
    </citation>
    <scope>NUCLEOTIDE SEQUENCE [LARGE SCALE GENOMIC DNA]</scope>
    <source>
        <strain evidence="10 11">K22</strain>
    </source>
</reference>
<keyword evidence="11" id="KW-1185">Reference proteome</keyword>
<evidence type="ECO:0000256" key="3">
    <source>
        <dbReference type="ARBA" id="ARBA00022532"/>
    </source>
</evidence>
<comment type="pathway">
    <text evidence="1">Carbohydrate metabolism; tricarboxylic acid cycle; isocitrate from oxaloacetate: step 1/2.</text>
</comment>
<dbReference type="PROSITE" id="PS00480">
    <property type="entry name" value="CITRATE_SYNTHASE"/>
    <property type="match status" value="1"/>
</dbReference>
<dbReference type="Pfam" id="PF00285">
    <property type="entry name" value="Citrate_synt"/>
    <property type="match status" value="1"/>
</dbReference>
<dbReference type="Proteomes" id="UP000031518">
    <property type="component" value="Unassembled WGS sequence"/>
</dbReference>
<feature type="active site" evidence="8">
    <location>
        <position position="321"/>
    </location>
</feature>
<dbReference type="Gene3D" id="1.10.580.10">
    <property type="entry name" value="Citrate Synthase, domain 1"/>
    <property type="match status" value="1"/>
</dbReference>
<dbReference type="InterPro" id="IPR002020">
    <property type="entry name" value="Citrate_synthase"/>
</dbReference>
<comment type="similarity">
    <text evidence="2 7 9">Belongs to the citrate synthase family.</text>
</comment>
<name>A0A0B6WX83_9BACT</name>
<dbReference type="PIRSF" id="PIRSF001369">
    <property type="entry name" value="Citrate_synth"/>
    <property type="match status" value="1"/>
</dbReference>
<protein>
    <recommendedName>
        <fullName evidence="7">Citrate synthase</fullName>
    </recommendedName>
</protein>
<dbReference type="InterPro" id="IPR024176">
    <property type="entry name" value="Citrate_synthase_bac-typ"/>
</dbReference>
<dbReference type="InterPro" id="IPR016143">
    <property type="entry name" value="Citrate_synth-like_sm_a-sub"/>
</dbReference>
<dbReference type="RefSeq" id="WP_041976143.1">
    <property type="nucleotide sequence ID" value="NZ_CBXV010000006.1"/>
</dbReference>
<evidence type="ECO:0000256" key="9">
    <source>
        <dbReference type="RuleBase" id="RU003406"/>
    </source>
</evidence>
<evidence type="ECO:0000256" key="2">
    <source>
        <dbReference type="ARBA" id="ARBA00010566"/>
    </source>
</evidence>
<dbReference type="AlphaFoldDB" id="A0A0B6WX83"/>
<comment type="catalytic activity">
    <reaction evidence="5">
        <text>propanoyl-CoA + oxaloacetate + H2O = (2S,3S)-2-methylcitrate + CoA + H(+)</text>
        <dbReference type="Rhea" id="RHEA:23780"/>
        <dbReference type="ChEBI" id="CHEBI:15377"/>
        <dbReference type="ChEBI" id="CHEBI:15378"/>
        <dbReference type="ChEBI" id="CHEBI:16452"/>
        <dbReference type="ChEBI" id="CHEBI:57287"/>
        <dbReference type="ChEBI" id="CHEBI:57392"/>
        <dbReference type="ChEBI" id="CHEBI:58853"/>
        <dbReference type="EC" id="2.3.3.5"/>
    </reaction>
</comment>
<dbReference type="SUPFAM" id="SSF48256">
    <property type="entry name" value="Citrate synthase"/>
    <property type="match status" value="1"/>
</dbReference>
<accession>A0A0B6WX83</accession>
<evidence type="ECO:0000256" key="4">
    <source>
        <dbReference type="ARBA" id="ARBA00022679"/>
    </source>
</evidence>
<keyword evidence="4 7" id="KW-0808">Transferase</keyword>
<evidence type="ECO:0000256" key="8">
    <source>
        <dbReference type="PIRSR" id="PIRSR001369-1"/>
    </source>
</evidence>
<reference evidence="10 11" key="2">
    <citation type="submission" date="2015-01" db="EMBL/GenBank/DDBJ databases">
        <title>Complete genome sequence of Pyrinomonas methylaliphatogenes type strain K22T.</title>
        <authorList>
            <person name="Lee K.C.Y."/>
            <person name="Power J.F."/>
            <person name="Dunfield P.F."/>
            <person name="Morgan X.C."/>
            <person name="Huttenhower C."/>
            <person name="Stott M.B."/>
        </authorList>
    </citation>
    <scope>NUCLEOTIDE SEQUENCE [LARGE SCALE GENOMIC DNA]</scope>
    <source>
        <strain evidence="10 11">K22</strain>
    </source>
</reference>
<evidence type="ECO:0000313" key="10">
    <source>
        <dbReference type="EMBL" id="CDM65666.1"/>
    </source>
</evidence>
<dbReference type="PRINTS" id="PR00143">
    <property type="entry name" value="CITRTSNTHASE"/>
</dbReference>
<dbReference type="InterPro" id="IPR019810">
    <property type="entry name" value="Citrate_synthase_AS"/>
</dbReference>
<dbReference type="InterPro" id="IPR036969">
    <property type="entry name" value="Citrate_synthase_sf"/>
</dbReference>
<dbReference type="UniPathway" id="UPA00223"/>
<organism evidence="10 11">
    <name type="scientific">Pyrinomonas methylaliphatogenes</name>
    <dbReference type="NCBI Taxonomy" id="454194"/>
    <lineage>
        <taxon>Bacteria</taxon>
        <taxon>Pseudomonadati</taxon>
        <taxon>Acidobacteriota</taxon>
        <taxon>Blastocatellia</taxon>
        <taxon>Blastocatellales</taxon>
        <taxon>Pyrinomonadaceae</taxon>
        <taxon>Pyrinomonas</taxon>
    </lineage>
</organism>
<dbReference type="GO" id="GO:0036440">
    <property type="term" value="F:citrate synthase activity"/>
    <property type="evidence" value="ECO:0007669"/>
    <property type="project" value="UniProtKB-EC"/>
</dbReference>
<evidence type="ECO:0000313" key="11">
    <source>
        <dbReference type="Proteomes" id="UP000031518"/>
    </source>
</evidence>
<proteinExistence type="inferred from homology"/>
<feature type="active site" evidence="8">
    <location>
        <position position="270"/>
    </location>
</feature>
<dbReference type="NCBIfam" id="TIGR01800">
    <property type="entry name" value="cit_synth_II"/>
    <property type="match status" value="1"/>
</dbReference>
<dbReference type="CDD" id="cd06110">
    <property type="entry name" value="BSuCS-II_like"/>
    <property type="match status" value="1"/>
</dbReference>
<dbReference type="PANTHER" id="PTHR11739">
    <property type="entry name" value="CITRATE SYNTHASE"/>
    <property type="match status" value="1"/>
</dbReference>
<sequence length="384" mass="42818">MDTAKDTSATSKGATPAGLEGVVAAQSSIGDIDGIKGILIYQGINIHDLARHSTFEEVVFLLWHGRLPKRAELDELKEALAAAQQVPEGVIEMLRRIPREADPMDVLRTAVSSLSFYDEDAHQTSREASLRIATRLTARLPVIVAAFDRLRNGKEPVAPKPELNIATNFLYMLRGEMPGEREARIFDVALILHADHELNASTFTGRVIAATLADMYAAVTGAIGALSGPLHGGANTAVMKMLLEIGSIENVEPYIKNALAQKKKVMGFGHRVYRTEDPRATWLRQFSREMGEAKGDLRWYEMSRKIEEVMMREKGLYPNVDFYSASTYYMMGIPLDLFTPIFAISRISGWTGHILEQYANNRLIRPRAEYIGPRDVPYVPIDER</sequence>
<dbReference type="GO" id="GO:0050440">
    <property type="term" value="F:2-methylcitrate synthase activity"/>
    <property type="evidence" value="ECO:0007669"/>
    <property type="project" value="UniProtKB-EC"/>
</dbReference>
<evidence type="ECO:0000256" key="7">
    <source>
        <dbReference type="PIRNR" id="PIRNR001369"/>
    </source>
</evidence>
<dbReference type="OrthoDB" id="9800864at2"/>
<dbReference type="GO" id="GO:0006099">
    <property type="term" value="P:tricarboxylic acid cycle"/>
    <property type="evidence" value="ECO:0007669"/>
    <property type="project" value="UniProtKB-UniPathway"/>
</dbReference>
<evidence type="ECO:0000256" key="6">
    <source>
        <dbReference type="ARBA" id="ARBA00049288"/>
    </source>
</evidence>
<dbReference type="GO" id="GO:0005975">
    <property type="term" value="P:carbohydrate metabolic process"/>
    <property type="evidence" value="ECO:0007669"/>
    <property type="project" value="TreeGrafter"/>
</dbReference>
<dbReference type="STRING" id="454194.PYK22_01671"/>
<gene>
    <name evidence="10" type="ORF">PYK22_01671</name>
</gene>